<dbReference type="InterPro" id="IPR050965">
    <property type="entry name" value="UPF0336/Enoyl-CoA_hydratase"/>
</dbReference>
<dbReference type="AlphaFoldDB" id="A0A318KWG1"/>
<dbReference type="InterPro" id="IPR002539">
    <property type="entry name" value="MaoC-like_dom"/>
</dbReference>
<dbReference type="SUPFAM" id="SSF54637">
    <property type="entry name" value="Thioesterase/thiol ester dehydrase-isomerase"/>
    <property type="match status" value="1"/>
</dbReference>
<dbReference type="GO" id="GO:0006633">
    <property type="term" value="P:fatty acid biosynthetic process"/>
    <property type="evidence" value="ECO:0007669"/>
    <property type="project" value="TreeGrafter"/>
</dbReference>
<evidence type="ECO:0000313" key="3">
    <source>
        <dbReference type="EMBL" id="PXX81198.1"/>
    </source>
</evidence>
<dbReference type="Gene3D" id="3.10.129.10">
    <property type="entry name" value="Hotdog Thioesterase"/>
    <property type="match status" value="1"/>
</dbReference>
<sequence length="139" mass="14617">MPTVYFEDLSVGQSAEYAKTVTEADILLFSAVSGDNNPVHLNAEYAENSMFKSRIAHGMLSAGFISAVLGTRLPGEGAIYLGQTLKFKAPVRIGDTVTATATVAALDPAKKRVTLTTVCKVKDTVVIEGEAVVIAPSKA</sequence>
<evidence type="ECO:0000313" key="4">
    <source>
        <dbReference type="Proteomes" id="UP000247555"/>
    </source>
</evidence>
<dbReference type="PANTHER" id="PTHR43437">
    <property type="entry name" value="HYDROXYACYL-THIOESTER DEHYDRATASE TYPE 2, MITOCHONDRIAL-RELATED"/>
    <property type="match status" value="1"/>
</dbReference>
<dbReference type="Pfam" id="PF01575">
    <property type="entry name" value="MaoC_dehydratas"/>
    <property type="match status" value="1"/>
</dbReference>
<dbReference type="PANTHER" id="PTHR43437:SF3">
    <property type="entry name" value="HYDROXYACYL-THIOESTER DEHYDRATASE TYPE 2, MITOCHONDRIAL"/>
    <property type="match status" value="1"/>
</dbReference>
<dbReference type="GO" id="GO:0019171">
    <property type="term" value="F:(3R)-hydroxyacyl-[acyl-carrier-protein] dehydratase activity"/>
    <property type="evidence" value="ECO:0007669"/>
    <property type="project" value="TreeGrafter"/>
</dbReference>
<dbReference type="RefSeq" id="WP_245906791.1">
    <property type="nucleotide sequence ID" value="NZ_CALCOA010000029.1"/>
</dbReference>
<organism evidence="3 4">
    <name type="scientific">Rivihabitans pingtungensis</name>
    <dbReference type="NCBI Taxonomy" id="1054498"/>
    <lineage>
        <taxon>Bacteria</taxon>
        <taxon>Pseudomonadati</taxon>
        <taxon>Pseudomonadota</taxon>
        <taxon>Betaproteobacteria</taxon>
        <taxon>Neisseriales</taxon>
        <taxon>Aquaspirillaceae</taxon>
        <taxon>Rivihabitans</taxon>
    </lineage>
</organism>
<reference evidence="3 4" key="1">
    <citation type="submission" date="2018-05" db="EMBL/GenBank/DDBJ databases">
        <title>Genomic Encyclopedia of Type Strains, Phase IV (KMG-IV): sequencing the most valuable type-strain genomes for metagenomic binning, comparative biology and taxonomic classification.</title>
        <authorList>
            <person name="Goeker M."/>
        </authorList>
    </citation>
    <scope>NUCLEOTIDE SEQUENCE [LARGE SCALE GENOMIC DNA]</scope>
    <source>
        <strain evidence="3 4">DSM 29661</strain>
    </source>
</reference>
<dbReference type="Proteomes" id="UP000247555">
    <property type="component" value="Unassembled WGS sequence"/>
</dbReference>
<dbReference type="EMBL" id="QJKI01000002">
    <property type="protein sequence ID" value="PXX81198.1"/>
    <property type="molecule type" value="Genomic_DNA"/>
</dbReference>
<feature type="domain" description="MaoC-like" evidence="2">
    <location>
        <begin position="15"/>
        <end position="117"/>
    </location>
</feature>
<dbReference type="FunFam" id="3.10.129.10:FF:000042">
    <property type="entry name" value="MaoC domain protein dehydratase"/>
    <property type="match status" value="1"/>
</dbReference>
<protein>
    <submittedName>
        <fullName evidence="3">3-hydroxybutyryl-CoA dehydratase</fullName>
    </submittedName>
</protein>
<keyword evidence="1" id="KW-0456">Lyase</keyword>
<name>A0A318KWG1_9NEIS</name>
<comment type="caution">
    <text evidence="3">The sequence shown here is derived from an EMBL/GenBank/DDBJ whole genome shotgun (WGS) entry which is preliminary data.</text>
</comment>
<proteinExistence type="predicted"/>
<dbReference type="InterPro" id="IPR029069">
    <property type="entry name" value="HotDog_dom_sf"/>
</dbReference>
<keyword evidence="4" id="KW-1185">Reference proteome</keyword>
<gene>
    <name evidence="3" type="ORF">DFR34_10233</name>
</gene>
<accession>A0A318KWG1</accession>
<evidence type="ECO:0000259" key="2">
    <source>
        <dbReference type="Pfam" id="PF01575"/>
    </source>
</evidence>
<evidence type="ECO:0000256" key="1">
    <source>
        <dbReference type="ARBA" id="ARBA00023239"/>
    </source>
</evidence>
<dbReference type="CDD" id="cd03449">
    <property type="entry name" value="R_hydratase"/>
    <property type="match status" value="1"/>
</dbReference>